<dbReference type="AlphaFoldDB" id="C0CK44"/>
<organism evidence="3 4">
    <name type="scientific">Blautia hydrogenotrophica (strain DSM 10507 / JCM 14656 / S5a33)</name>
    <name type="common">Ruminococcus hydrogenotrophicus</name>
    <dbReference type="NCBI Taxonomy" id="476272"/>
    <lineage>
        <taxon>Bacteria</taxon>
        <taxon>Bacillati</taxon>
        <taxon>Bacillota</taxon>
        <taxon>Clostridia</taxon>
        <taxon>Lachnospirales</taxon>
        <taxon>Lachnospiraceae</taxon>
        <taxon>Blautia</taxon>
    </lineage>
</organism>
<accession>C0CK44</accession>
<gene>
    <name evidence="3" type="ORF">RUMHYD_01214</name>
</gene>
<dbReference type="InterPro" id="IPR051910">
    <property type="entry name" value="ComF/GntX_DNA_util-trans"/>
</dbReference>
<dbReference type="EMBL" id="ACBZ01000057">
    <property type="protein sequence ID" value="EEG49866.1"/>
    <property type="molecule type" value="Genomic_DNA"/>
</dbReference>
<dbReference type="InterPro" id="IPR029057">
    <property type="entry name" value="PRTase-like"/>
</dbReference>
<keyword evidence="4" id="KW-1185">Reference proteome</keyword>
<dbReference type="SUPFAM" id="SSF53271">
    <property type="entry name" value="PRTase-like"/>
    <property type="match status" value="1"/>
</dbReference>
<evidence type="ECO:0000313" key="3">
    <source>
        <dbReference type="EMBL" id="EEG49866.1"/>
    </source>
</evidence>
<comment type="caution">
    <text evidence="3">The sequence shown here is derived from an EMBL/GenBank/DDBJ whole genome shotgun (WGS) entry which is preliminary data.</text>
</comment>
<name>C0CK44_BLAHS</name>
<dbReference type="Proteomes" id="UP000003100">
    <property type="component" value="Unassembled WGS sequence"/>
</dbReference>
<protein>
    <recommendedName>
        <fullName evidence="2">Double zinc ribbon domain-containing protein</fullName>
    </recommendedName>
</protein>
<dbReference type="HOGENOM" id="CLU_054549_1_0_9"/>
<dbReference type="eggNOG" id="COG1040">
    <property type="taxonomic scope" value="Bacteria"/>
</dbReference>
<dbReference type="PANTHER" id="PTHR47505">
    <property type="entry name" value="DNA UTILIZATION PROTEIN YHGH"/>
    <property type="match status" value="1"/>
</dbReference>
<sequence length="239" mass="27769">MKFRIKESFLNALYPRCCPICHQILKEQNWLICPKCEGELKPIGEPRCKKCGKRIFYMEKEYCQDCSRREHVFDEGRGIFDYDERMRASLLKYKDGGRREYGDFYAQAMIRYGGIDLRRWRPQAVLSVPIHPRKKRIRGFDQAGYLAKVVAEATGLPLCCGYMRKKSVTSAQKSLEASIRRKNLKNSFEGREGDWQIRRLLVIDDVYTTGSTVDAVSEEAKRHGVENIYFLTVCIGRGD</sequence>
<dbReference type="CDD" id="cd06223">
    <property type="entry name" value="PRTases_typeI"/>
    <property type="match status" value="1"/>
</dbReference>
<proteinExistence type="inferred from homology"/>
<evidence type="ECO:0000313" key="4">
    <source>
        <dbReference type="Proteomes" id="UP000003100"/>
    </source>
</evidence>
<dbReference type="Pfam" id="PF18912">
    <property type="entry name" value="DZR_2"/>
    <property type="match status" value="1"/>
</dbReference>
<comment type="similarity">
    <text evidence="1">Belongs to the ComF/GntX family.</text>
</comment>
<dbReference type="Gene3D" id="3.40.50.2020">
    <property type="match status" value="1"/>
</dbReference>
<evidence type="ECO:0000259" key="2">
    <source>
        <dbReference type="Pfam" id="PF18912"/>
    </source>
</evidence>
<reference evidence="3 4" key="1">
    <citation type="submission" date="2009-01" db="EMBL/GenBank/DDBJ databases">
        <authorList>
            <person name="Fulton L."/>
            <person name="Clifton S."/>
            <person name="Fulton B."/>
            <person name="Xu J."/>
            <person name="Minx P."/>
            <person name="Pepin K.H."/>
            <person name="Johnson M."/>
            <person name="Bhonagiri V."/>
            <person name="Nash W.E."/>
            <person name="Mardis E.R."/>
            <person name="Wilson R.K."/>
        </authorList>
    </citation>
    <scope>NUCLEOTIDE SEQUENCE [LARGE SCALE GENOMIC DNA]</scope>
    <source>
        <strain evidence="4">DSM 10507 / JCM 14656 / S5a33</strain>
    </source>
</reference>
<feature type="domain" description="Double zinc ribbon" evidence="2">
    <location>
        <begin position="9"/>
        <end position="66"/>
    </location>
</feature>
<reference evidence="3 4" key="2">
    <citation type="submission" date="2009-02" db="EMBL/GenBank/DDBJ databases">
        <title>Draft genome sequence of Blautia hydrogenotrophica DSM 10507 (Ruminococcus hydrogenotrophicus DSM 10507).</title>
        <authorList>
            <person name="Sudarsanam P."/>
            <person name="Ley R."/>
            <person name="Guruge J."/>
            <person name="Turnbaugh P.J."/>
            <person name="Mahowald M."/>
            <person name="Liep D."/>
            <person name="Gordon J."/>
        </authorList>
    </citation>
    <scope>NUCLEOTIDE SEQUENCE [LARGE SCALE GENOMIC DNA]</scope>
    <source>
        <strain evidence="4">DSM 10507 / JCM 14656 / S5a33</strain>
    </source>
</reference>
<dbReference type="InterPro" id="IPR044005">
    <property type="entry name" value="DZR_2"/>
</dbReference>
<dbReference type="PATRIC" id="fig|476272.21.peg.2561"/>
<dbReference type="RefSeq" id="WP_005947148.1">
    <property type="nucleotide sequence ID" value="NZ_GG657680.1"/>
</dbReference>
<evidence type="ECO:0000256" key="1">
    <source>
        <dbReference type="ARBA" id="ARBA00008007"/>
    </source>
</evidence>
<dbReference type="InterPro" id="IPR000836">
    <property type="entry name" value="PRTase_dom"/>
</dbReference>
<dbReference type="PANTHER" id="PTHR47505:SF1">
    <property type="entry name" value="DNA UTILIZATION PROTEIN YHGH"/>
    <property type="match status" value="1"/>
</dbReference>